<dbReference type="InterPro" id="IPR036291">
    <property type="entry name" value="NAD(P)-bd_dom_sf"/>
</dbReference>
<dbReference type="InterPro" id="IPR050463">
    <property type="entry name" value="Gfo/Idh/MocA_oxidrdct_glycsds"/>
</dbReference>
<dbReference type="Proteomes" id="UP000002408">
    <property type="component" value="Chromosome"/>
</dbReference>
<dbReference type="PANTHER" id="PTHR43818:SF5">
    <property type="entry name" value="OXIDOREDUCTASE FAMILY PROTEIN"/>
    <property type="match status" value="1"/>
</dbReference>
<dbReference type="KEGG" id="mbn:Mboo_1513"/>
<dbReference type="InterPro" id="IPR055170">
    <property type="entry name" value="GFO_IDH_MocA-like_dom"/>
</dbReference>
<dbReference type="SUPFAM" id="SSF51735">
    <property type="entry name" value="NAD(P)-binding Rossmann-fold domains"/>
    <property type="match status" value="1"/>
</dbReference>
<name>A7I8H0_METB6</name>
<dbReference type="Gene3D" id="3.30.360.10">
    <property type="entry name" value="Dihydrodipicolinate Reductase, domain 2"/>
    <property type="match status" value="1"/>
</dbReference>
<sequence>MQDTIKTGIIRLGSRGLLWKTIVEKNPGLTLVAVSDAHRPDIPRQETYRYYEDYRRLLDSGVDAVFVAPQNKYRPKVVIDALGRGIHVFCEIPPGRSVGDMEDIIAAEKKAGGVVLGFGFTHRFHGAVCKAKEIADSGKFGKILWMKGVHGKSGGTDFESIWRSNREWAGGGILLDQGIRLIDLFLFFAGEFNEVKSVVTTSLWNIPVDDNTFALMRNAKGQVAMLHASSAHWKNTYALEIGLESGHMTIRGDLTPTGEYGPRETLTLLPRPTREEERTIGLFEEAITCFDTAAAAEREVDVFADCIRSGTTVLQGSSGDALRSMKLIDRIYRGDRAWWRRWSLSGG</sequence>
<dbReference type="STRING" id="456442.Mboo_1513"/>
<proteinExistence type="predicted"/>
<accession>A7I8H0</accession>
<dbReference type="Gene3D" id="3.40.50.720">
    <property type="entry name" value="NAD(P)-binding Rossmann-like Domain"/>
    <property type="match status" value="1"/>
</dbReference>
<dbReference type="GeneID" id="5412043"/>
<evidence type="ECO:0000313" key="4">
    <source>
        <dbReference type="Proteomes" id="UP000002408"/>
    </source>
</evidence>
<dbReference type="eggNOG" id="arCOG01622">
    <property type="taxonomic scope" value="Archaea"/>
</dbReference>
<keyword evidence="4" id="KW-1185">Reference proteome</keyword>
<dbReference type="PANTHER" id="PTHR43818">
    <property type="entry name" value="BCDNA.GH03377"/>
    <property type="match status" value="1"/>
</dbReference>
<reference evidence="4" key="1">
    <citation type="journal article" date="2015" name="Microbiology">
        <title>Genome of Methanoregula boonei 6A8 reveals adaptations to oligotrophic peatland environments.</title>
        <authorList>
            <person name="Braeuer S."/>
            <person name="Cadillo-Quiroz H."/>
            <person name="Kyrpides N."/>
            <person name="Woyke T."/>
            <person name="Goodwin L."/>
            <person name="Detter C."/>
            <person name="Podell S."/>
            <person name="Yavitt J.B."/>
            <person name="Zinder S.H."/>
        </authorList>
    </citation>
    <scope>NUCLEOTIDE SEQUENCE [LARGE SCALE GENOMIC DNA]</scope>
    <source>
        <strain evidence="4">DSM 21154 / JCM 14090 / 6A8</strain>
    </source>
</reference>
<dbReference type="InterPro" id="IPR000683">
    <property type="entry name" value="Gfo/Idh/MocA-like_OxRdtase_N"/>
</dbReference>
<dbReference type="OrthoDB" id="25239at2157"/>
<dbReference type="GO" id="GO:0000166">
    <property type="term" value="F:nucleotide binding"/>
    <property type="evidence" value="ECO:0007669"/>
    <property type="project" value="InterPro"/>
</dbReference>
<evidence type="ECO:0000313" key="3">
    <source>
        <dbReference type="EMBL" id="ABS56031.1"/>
    </source>
</evidence>
<dbReference type="Pfam" id="PF22725">
    <property type="entry name" value="GFO_IDH_MocA_C3"/>
    <property type="match status" value="1"/>
</dbReference>
<dbReference type="SUPFAM" id="SSF55347">
    <property type="entry name" value="Glyceraldehyde-3-phosphate dehydrogenase-like, C-terminal domain"/>
    <property type="match status" value="1"/>
</dbReference>
<dbReference type="EMBL" id="CP000780">
    <property type="protein sequence ID" value="ABS56031.1"/>
    <property type="molecule type" value="Genomic_DNA"/>
</dbReference>
<dbReference type="RefSeq" id="WP_012107071.1">
    <property type="nucleotide sequence ID" value="NC_009712.1"/>
</dbReference>
<dbReference type="Pfam" id="PF01408">
    <property type="entry name" value="GFO_IDH_MocA"/>
    <property type="match status" value="1"/>
</dbReference>
<gene>
    <name evidence="3" type="ordered locus">Mboo_1513</name>
</gene>
<dbReference type="AlphaFoldDB" id="A7I8H0"/>
<dbReference type="HOGENOM" id="CLU_023194_1_2_2"/>
<feature type="domain" description="Gfo/Idh/MocA-like oxidoreductase N-terminal" evidence="1">
    <location>
        <begin position="20"/>
        <end position="115"/>
    </location>
</feature>
<protein>
    <submittedName>
        <fullName evidence="3">Oxidoreductase domain protein</fullName>
    </submittedName>
</protein>
<evidence type="ECO:0000259" key="1">
    <source>
        <dbReference type="Pfam" id="PF01408"/>
    </source>
</evidence>
<organism evidence="3 4">
    <name type="scientific">Methanoregula boonei (strain DSM 21154 / JCM 14090 / 6A8)</name>
    <dbReference type="NCBI Taxonomy" id="456442"/>
    <lineage>
        <taxon>Archaea</taxon>
        <taxon>Methanobacteriati</taxon>
        <taxon>Methanobacteriota</taxon>
        <taxon>Stenosarchaea group</taxon>
        <taxon>Methanomicrobia</taxon>
        <taxon>Methanomicrobiales</taxon>
        <taxon>Methanoregulaceae</taxon>
        <taxon>Methanoregula</taxon>
    </lineage>
</organism>
<feature type="domain" description="GFO/IDH/MocA-like oxidoreductase" evidence="2">
    <location>
        <begin position="130"/>
        <end position="246"/>
    </location>
</feature>
<evidence type="ECO:0000259" key="2">
    <source>
        <dbReference type="Pfam" id="PF22725"/>
    </source>
</evidence>